<feature type="domain" description="Fe2OG dioxygenase" evidence="3">
    <location>
        <begin position="172"/>
        <end position="278"/>
    </location>
</feature>
<dbReference type="SMR" id="H2Y7U3"/>
<dbReference type="HOGENOM" id="CLU_048788_2_1_1"/>
<feature type="compositionally biased region" description="Polar residues" evidence="2">
    <location>
        <begin position="1"/>
        <end position="12"/>
    </location>
</feature>
<dbReference type="SUPFAM" id="SSF51197">
    <property type="entry name" value="Clavaminate synthase-like"/>
    <property type="match status" value="1"/>
</dbReference>
<dbReference type="GO" id="GO:0005739">
    <property type="term" value="C:mitochondrion"/>
    <property type="evidence" value="ECO:0007669"/>
    <property type="project" value="TreeGrafter"/>
</dbReference>
<organism evidence="4 5">
    <name type="scientific">Ciona savignyi</name>
    <name type="common">Pacific transparent sea squirt</name>
    <dbReference type="NCBI Taxonomy" id="51511"/>
    <lineage>
        <taxon>Eukaryota</taxon>
        <taxon>Metazoa</taxon>
        <taxon>Chordata</taxon>
        <taxon>Tunicata</taxon>
        <taxon>Ascidiacea</taxon>
        <taxon>Phlebobranchia</taxon>
        <taxon>Cionidae</taxon>
        <taxon>Ciona</taxon>
    </lineage>
</organism>
<dbReference type="Gene3D" id="2.60.120.590">
    <property type="entry name" value="Alpha-ketoglutarate-dependent dioxygenase AlkB-like"/>
    <property type="match status" value="1"/>
</dbReference>
<dbReference type="Proteomes" id="UP000007875">
    <property type="component" value="Unassembled WGS sequence"/>
</dbReference>
<accession>H2Y7U3</accession>
<feature type="region of interest" description="Disordered" evidence="2">
    <location>
        <begin position="1"/>
        <end position="45"/>
    </location>
</feature>
<evidence type="ECO:0000313" key="4">
    <source>
        <dbReference type="Ensembl" id="ENSCSAVP00000001391.1"/>
    </source>
</evidence>
<dbReference type="Ensembl" id="ENSCSAVT00000001408.1">
    <property type="protein sequence ID" value="ENSCSAVP00000001391.1"/>
    <property type="gene ID" value="ENSCSAVG00000000783.1"/>
</dbReference>
<dbReference type="GO" id="GO:0006307">
    <property type="term" value="P:DNA alkylation repair"/>
    <property type="evidence" value="ECO:0007669"/>
    <property type="project" value="InterPro"/>
</dbReference>
<keyword evidence="5" id="KW-1185">Reference proteome</keyword>
<protein>
    <recommendedName>
        <fullName evidence="3">Fe2OG dioxygenase domain-containing protein</fullName>
    </recommendedName>
</protein>
<dbReference type="GO" id="GO:0051213">
    <property type="term" value="F:dioxygenase activity"/>
    <property type="evidence" value="ECO:0007669"/>
    <property type="project" value="InterPro"/>
</dbReference>
<dbReference type="PANTHER" id="PTHR31212">
    <property type="entry name" value="ALPHA-KETOGLUTARATE-DEPENDENT DIOXYGENASE ALKB HOMOLOG 3"/>
    <property type="match status" value="1"/>
</dbReference>
<feature type="compositionally biased region" description="Polar residues" evidence="2">
    <location>
        <begin position="25"/>
        <end position="45"/>
    </location>
</feature>
<dbReference type="OMA" id="FEFHQPT"/>
<dbReference type="AlphaFoldDB" id="H2Y7U3"/>
<reference evidence="5" key="1">
    <citation type="submission" date="2003-08" db="EMBL/GenBank/DDBJ databases">
        <authorList>
            <person name="Birren B."/>
            <person name="Nusbaum C."/>
            <person name="Abebe A."/>
            <person name="Abouelleil A."/>
            <person name="Adekoya E."/>
            <person name="Ait-zahra M."/>
            <person name="Allen N."/>
            <person name="Allen T."/>
            <person name="An P."/>
            <person name="Anderson M."/>
            <person name="Anderson S."/>
            <person name="Arachchi H."/>
            <person name="Armbruster J."/>
            <person name="Bachantsang P."/>
            <person name="Baldwin J."/>
            <person name="Barry A."/>
            <person name="Bayul T."/>
            <person name="Blitshsteyn B."/>
            <person name="Bloom T."/>
            <person name="Blye J."/>
            <person name="Boguslavskiy L."/>
            <person name="Borowsky M."/>
            <person name="Boukhgalter B."/>
            <person name="Brunache A."/>
            <person name="Butler J."/>
            <person name="Calixte N."/>
            <person name="Calvo S."/>
            <person name="Camarata J."/>
            <person name="Campo K."/>
            <person name="Chang J."/>
            <person name="Cheshatsang Y."/>
            <person name="Citroen M."/>
            <person name="Collymore A."/>
            <person name="Considine T."/>
            <person name="Cook A."/>
            <person name="Cooke P."/>
            <person name="Corum B."/>
            <person name="Cuomo C."/>
            <person name="David R."/>
            <person name="Dawoe T."/>
            <person name="Degray S."/>
            <person name="Dodge S."/>
            <person name="Dooley K."/>
            <person name="Dorje P."/>
            <person name="Dorjee K."/>
            <person name="Dorris L."/>
            <person name="Duffey N."/>
            <person name="Dupes A."/>
            <person name="Elkins T."/>
            <person name="Engels R."/>
            <person name="Erickson J."/>
            <person name="Farina A."/>
            <person name="Faro S."/>
            <person name="Ferreira P."/>
            <person name="Fischer H."/>
            <person name="Fitzgerald M."/>
            <person name="Foley K."/>
            <person name="Gage D."/>
            <person name="Galagan J."/>
            <person name="Gearin G."/>
            <person name="Gnerre S."/>
            <person name="Gnirke A."/>
            <person name="Goyette A."/>
            <person name="Graham J."/>
            <person name="Grandbois E."/>
            <person name="Gyaltsen K."/>
            <person name="Hafez N."/>
            <person name="Hagopian D."/>
            <person name="Hagos B."/>
            <person name="Hall J."/>
            <person name="Hatcher B."/>
            <person name="Heller A."/>
            <person name="Higgins H."/>
            <person name="Honan T."/>
            <person name="Horn A."/>
            <person name="Houde N."/>
            <person name="Hughes L."/>
            <person name="Hulme W."/>
            <person name="Husby E."/>
            <person name="Iliev I."/>
            <person name="Jaffe D."/>
            <person name="Jones C."/>
            <person name="Kamal M."/>
            <person name="Kamat A."/>
            <person name="Kamvysselis M."/>
            <person name="Karlsson E."/>
            <person name="Kells C."/>
            <person name="Kieu A."/>
            <person name="Kisner P."/>
            <person name="Kodira C."/>
            <person name="Kulbokas E."/>
            <person name="Labutti K."/>
            <person name="Lama D."/>
            <person name="Landers T."/>
            <person name="Leger J."/>
            <person name="Levine S."/>
            <person name="Lewis D."/>
            <person name="Lewis T."/>
            <person name="Lindblad-toh K."/>
            <person name="Liu X."/>
            <person name="Lokyitsang T."/>
            <person name="Lokyitsang Y."/>
            <person name="Lucien O."/>
            <person name="Lui A."/>
            <person name="Ma L.J."/>
            <person name="Mabbitt R."/>
            <person name="Macdonald J."/>
            <person name="Maclean C."/>
            <person name="Major J."/>
            <person name="Manning J."/>
            <person name="Marabella R."/>
            <person name="Maru K."/>
            <person name="Matthews C."/>
            <person name="Mauceli E."/>
            <person name="Mccarthy M."/>
            <person name="Mcdonough S."/>
            <person name="Mcghee T."/>
            <person name="Meldrim J."/>
            <person name="Meneus L."/>
            <person name="Mesirov J."/>
            <person name="Mihalev A."/>
            <person name="Mihova T."/>
            <person name="Mikkelsen T."/>
            <person name="Mlenga V."/>
            <person name="Moru K."/>
            <person name="Mozes J."/>
            <person name="Mulrain L."/>
            <person name="Munson G."/>
            <person name="Naylor J."/>
            <person name="Newes C."/>
            <person name="Nguyen C."/>
            <person name="Nguyen N."/>
            <person name="Nguyen T."/>
            <person name="Nicol R."/>
            <person name="Nielsen C."/>
            <person name="Nizzari M."/>
            <person name="Norbu C."/>
            <person name="Norbu N."/>
            <person name="O'donnell P."/>
            <person name="Okoawo O."/>
            <person name="O'leary S."/>
            <person name="Omotosho B."/>
            <person name="O'neill K."/>
            <person name="Osman S."/>
            <person name="Parker S."/>
            <person name="Perrin D."/>
            <person name="Phunkhang P."/>
            <person name="Piqani B."/>
            <person name="Purcell S."/>
            <person name="Rachupka T."/>
            <person name="Ramasamy U."/>
            <person name="Rameau R."/>
            <person name="Ray V."/>
            <person name="Raymond C."/>
            <person name="Retta R."/>
            <person name="Richardson S."/>
            <person name="Rise C."/>
            <person name="Rodriguez J."/>
            <person name="Rogers J."/>
            <person name="Rogov P."/>
            <person name="Rutman M."/>
            <person name="Schupbach R."/>
            <person name="Seaman C."/>
            <person name="Settipalli S."/>
            <person name="Sharpe T."/>
            <person name="Sheridan J."/>
            <person name="Sherpa N."/>
            <person name="Shi J."/>
            <person name="Smirnov S."/>
            <person name="Smith C."/>
            <person name="Sougnez C."/>
            <person name="Spencer B."/>
            <person name="Stalker J."/>
            <person name="Stange-thomann N."/>
            <person name="Stavropoulos S."/>
            <person name="Stetson K."/>
            <person name="Stone C."/>
            <person name="Stone S."/>
            <person name="Stubbs M."/>
            <person name="Talamas J."/>
            <person name="Tchuinga P."/>
            <person name="Tenzing P."/>
            <person name="Tesfaye S."/>
            <person name="Theodore J."/>
            <person name="Thoulutsang Y."/>
            <person name="Topham K."/>
            <person name="Towey S."/>
            <person name="Tsamla T."/>
            <person name="Tsomo N."/>
            <person name="Vallee D."/>
            <person name="Vassiliev H."/>
            <person name="Venkataraman V."/>
            <person name="Vinson J."/>
            <person name="Vo A."/>
            <person name="Wade C."/>
            <person name="Wang S."/>
            <person name="Wangchuk T."/>
            <person name="Wangdi T."/>
            <person name="Whittaker C."/>
            <person name="Wilkinson J."/>
            <person name="Wu Y."/>
            <person name="Wyman D."/>
            <person name="Yadav S."/>
            <person name="Yang S."/>
            <person name="Yang X."/>
            <person name="Yeager S."/>
            <person name="Yee E."/>
            <person name="Young G."/>
            <person name="Zainoun J."/>
            <person name="Zembeck L."/>
            <person name="Zimmer A."/>
            <person name="Zody M."/>
            <person name="Lander E."/>
        </authorList>
    </citation>
    <scope>NUCLEOTIDE SEQUENCE [LARGE SCALE GENOMIC DNA]</scope>
</reference>
<dbReference type="InterPro" id="IPR032854">
    <property type="entry name" value="ALKBH3"/>
</dbReference>
<dbReference type="PROSITE" id="PS51471">
    <property type="entry name" value="FE2OG_OXY"/>
    <property type="match status" value="1"/>
</dbReference>
<evidence type="ECO:0000313" key="5">
    <source>
        <dbReference type="Proteomes" id="UP000007875"/>
    </source>
</evidence>
<dbReference type="InterPro" id="IPR005123">
    <property type="entry name" value="Oxoglu/Fe-dep_dioxygenase_dom"/>
</dbReference>
<dbReference type="FunCoup" id="H2Y7U3">
    <property type="interactions" value="2"/>
</dbReference>
<reference evidence="4" key="3">
    <citation type="submission" date="2025-09" db="UniProtKB">
        <authorList>
            <consortium name="Ensembl"/>
        </authorList>
    </citation>
    <scope>IDENTIFICATION</scope>
</reference>
<dbReference type="InParanoid" id="H2Y7U3"/>
<proteinExistence type="predicted"/>
<sequence>MSANPRKSSRVQGSWAAPSGKQRPTKSSTNINYNSSASWGSQQEPRTSVESGVKLCAIAPNDVRVVPKEILIQNEGEHVISETSNGSSIIKFYPNFFEKSDANWMFETLLNEVQWRQNTNLKYGPDALEPRLTAWFSDYSYSYSGIVQQANPHWQPLLVALRDRLNKLHNYKFNSLLANLYRDGHDSVDWHTDAEAALGKSPPIASISFGDTRNFELREISEVKSDDDLAYCRRIRIPLTHGSLLLMTGATQHDWQHRVPKEYHDRKERVNLTFRVMFPSS</sequence>
<comment type="cofactor">
    <cofactor evidence="1">
        <name>Fe(2+)</name>
        <dbReference type="ChEBI" id="CHEBI:29033"/>
    </cofactor>
</comment>
<reference evidence="4" key="2">
    <citation type="submission" date="2025-08" db="UniProtKB">
        <authorList>
            <consortium name="Ensembl"/>
        </authorList>
    </citation>
    <scope>IDENTIFICATION</scope>
</reference>
<dbReference type="eggNOG" id="ENOG502QW9E">
    <property type="taxonomic scope" value="Eukaryota"/>
</dbReference>
<dbReference type="GO" id="GO:0005654">
    <property type="term" value="C:nucleoplasm"/>
    <property type="evidence" value="ECO:0007669"/>
    <property type="project" value="TreeGrafter"/>
</dbReference>
<dbReference type="GeneTree" id="ENSGT00940000157226"/>
<dbReference type="PANTHER" id="PTHR31212:SF4">
    <property type="entry name" value="ALPHA-KETOGLUTARATE-DEPENDENT DIOXYGENASE ALKB HOMOLOG 3"/>
    <property type="match status" value="1"/>
</dbReference>
<dbReference type="STRING" id="51511.ENSCSAVP00000001391"/>
<dbReference type="Pfam" id="PF13532">
    <property type="entry name" value="2OG-FeII_Oxy_2"/>
    <property type="match status" value="1"/>
</dbReference>
<evidence type="ECO:0000256" key="2">
    <source>
        <dbReference type="SAM" id="MobiDB-lite"/>
    </source>
</evidence>
<dbReference type="InterPro" id="IPR037151">
    <property type="entry name" value="AlkB-like_sf"/>
</dbReference>
<dbReference type="InterPro" id="IPR027450">
    <property type="entry name" value="AlkB-like"/>
</dbReference>
<evidence type="ECO:0000256" key="1">
    <source>
        <dbReference type="ARBA" id="ARBA00001954"/>
    </source>
</evidence>
<evidence type="ECO:0000259" key="3">
    <source>
        <dbReference type="PROSITE" id="PS51471"/>
    </source>
</evidence>
<name>H2Y7U3_CIOSA</name>